<proteinExistence type="predicted"/>
<keyword evidence="1" id="KW-0496">Mitochondrion</keyword>
<dbReference type="AlphaFoldDB" id="A0A1Y0B1A0"/>
<reference evidence="1" key="1">
    <citation type="submission" date="2017-03" db="EMBL/GenBank/DDBJ databases">
        <title>The mitochondrial genome of the carnivorous plant Utricularia reniformis (Lentibulariaceae): structure, comparative analysis and evolutionary landmarks.</title>
        <authorList>
            <person name="Silva S.R."/>
            <person name="Alvarenga D.O."/>
            <person name="Michael T.P."/>
            <person name="Miranda V.F.O."/>
            <person name="Varani A.M."/>
        </authorList>
    </citation>
    <scope>NUCLEOTIDE SEQUENCE</scope>
</reference>
<name>A0A1Y0B1A0_9LAMI</name>
<accession>A0A1Y0B1A0</accession>
<organism evidence="1">
    <name type="scientific">Utricularia reniformis</name>
    <dbReference type="NCBI Taxonomy" id="192314"/>
    <lineage>
        <taxon>Eukaryota</taxon>
        <taxon>Viridiplantae</taxon>
        <taxon>Streptophyta</taxon>
        <taxon>Embryophyta</taxon>
        <taxon>Tracheophyta</taxon>
        <taxon>Spermatophyta</taxon>
        <taxon>Magnoliopsida</taxon>
        <taxon>eudicotyledons</taxon>
        <taxon>Gunneridae</taxon>
        <taxon>Pentapetalae</taxon>
        <taxon>asterids</taxon>
        <taxon>lamiids</taxon>
        <taxon>Lamiales</taxon>
        <taxon>Lentibulariaceae</taxon>
        <taxon>Utricularia</taxon>
    </lineage>
</organism>
<protein>
    <submittedName>
        <fullName evidence="1">Uncharacterized protein</fullName>
    </submittedName>
</protein>
<gene>
    <name evidence="1" type="ORF">AEK19_MT1001</name>
</gene>
<evidence type="ECO:0000313" key="1">
    <source>
        <dbReference type="EMBL" id="ART31225.1"/>
    </source>
</evidence>
<sequence>MTSLLCSVKLCWSCRMGPDWAKQAITMSVRGTGTESQVFMSRKSAFLNP</sequence>
<geneLocation type="mitochondrion" evidence="1"/>
<dbReference type="EMBL" id="KY774314">
    <property type="protein sequence ID" value="ART31225.1"/>
    <property type="molecule type" value="Genomic_DNA"/>
</dbReference>